<dbReference type="GeneTree" id="ENSGT00940000165040"/>
<name>A0A2R9AMH6_PANPA</name>
<dbReference type="PANTHER" id="PTHR34533:SF2">
    <property type="entry name" value="COILED-COIL DOMAIN CONTAINING 163"/>
    <property type="match status" value="1"/>
</dbReference>
<evidence type="ECO:0000313" key="1">
    <source>
        <dbReference type="Ensembl" id="ENSPPAP00000016174.1"/>
    </source>
</evidence>
<dbReference type="PANTHER" id="PTHR34533">
    <property type="entry name" value="TRANSMEMBRANE PROTEIN CCDC163"/>
    <property type="match status" value="1"/>
</dbReference>
<dbReference type="CTD" id="126661"/>
<dbReference type="EMBL" id="AJFE02040765">
    <property type="status" value="NOT_ANNOTATED_CDS"/>
    <property type="molecule type" value="Genomic_DNA"/>
</dbReference>
<reference evidence="1" key="3">
    <citation type="submission" date="2025-09" db="UniProtKB">
        <authorList>
            <consortium name="Ensembl"/>
        </authorList>
    </citation>
    <scope>IDENTIFICATION</scope>
</reference>
<organism evidence="1 2">
    <name type="scientific">Pan paniscus</name>
    <name type="common">Pygmy chimpanzee</name>
    <name type="synonym">Bonobo</name>
    <dbReference type="NCBI Taxonomy" id="9597"/>
    <lineage>
        <taxon>Eukaryota</taxon>
        <taxon>Metazoa</taxon>
        <taxon>Chordata</taxon>
        <taxon>Craniata</taxon>
        <taxon>Vertebrata</taxon>
        <taxon>Euteleostomi</taxon>
        <taxon>Mammalia</taxon>
        <taxon>Eutheria</taxon>
        <taxon>Euarchontoglires</taxon>
        <taxon>Primates</taxon>
        <taxon>Haplorrhini</taxon>
        <taxon>Catarrhini</taxon>
        <taxon>Hominidae</taxon>
        <taxon>Pan</taxon>
    </lineage>
</organism>
<dbReference type="RefSeq" id="XP_014200286.1">
    <property type="nucleotide sequence ID" value="XM_014344800.4"/>
</dbReference>
<dbReference type="KEGG" id="pps:100968676"/>
<accession>A0A2R9AMH6</accession>
<gene>
    <name evidence="1" type="primary">CCDC163</name>
</gene>
<proteinExistence type="predicted"/>
<sequence>MNTSLSWLEQLDVLLNATDGNVVRNKQWLYPLGVSTELIGLCICFFCSSGCILLGSPPQNSTAVTPTVLWEDSEIMQKELKLLQYQLSQHQELLLKQLAEGRQAQVGSWKIPRGAPFLTWSPASFSSMPRVLSKRTYSFGAPKCS</sequence>
<dbReference type="AlphaFoldDB" id="A0A2R9AMH6"/>
<dbReference type="Proteomes" id="UP000240080">
    <property type="component" value="Chromosome 1"/>
</dbReference>
<dbReference type="Bgee" id="ENSPPAG00000031207">
    <property type="expression patterns" value="Expressed in testis and 6 other cell types or tissues"/>
</dbReference>
<dbReference type="Ensembl" id="ENSPPAT00000038867.1">
    <property type="protein sequence ID" value="ENSPPAP00000016174.1"/>
    <property type="gene ID" value="ENSPPAG00000031207.1"/>
</dbReference>
<reference evidence="1 2" key="1">
    <citation type="journal article" date="2012" name="Nature">
        <title>The bonobo genome compared with the chimpanzee and human genomes.</title>
        <authorList>
            <person name="Prufer K."/>
            <person name="Munch K."/>
            <person name="Hellmann I."/>
            <person name="Akagi K."/>
            <person name="Miller J.R."/>
            <person name="Walenz B."/>
            <person name="Koren S."/>
            <person name="Sutton G."/>
            <person name="Kodira C."/>
            <person name="Winer R."/>
            <person name="Knight J.R."/>
            <person name="Mullikin J.C."/>
            <person name="Meader S.J."/>
            <person name="Ponting C.P."/>
            <person name="Lunter G."/>
            <person name="Higashino S."/>
            <person name="Hobolth A."/>
            <person name="Dutheil J."/>
            <person name="Karakoc E."/>
            <person name="Alkan C."/>
            <person name="Sajjadian S."/>
            <person name="Catacchio C.R."/>
            <person name="Ventura M."/>
            <person name="Marques-Bonet T."/>
            <person name="Eichler E.E."/>
            <person name="Andre C."/>
            <person name="Atencia R."/>
            <person name="Mugisha L."/>
            <person name="Junhold J."/>
            <person name="Patterson N."/>
            <person name="Siebauer M."/>
            <person name="Good J.M."/>
            <person name="Fischer A."/>
            <person name="Ptak S.E."/>
            <person name="Lachmann M."/>
            <person name="Symer D.E."/>
            <person name="Mailund T."/>
            <person name="Schierup M.H."/>
            <person name="Andres A.M."/>
            <person name="Kelso J."/>
            <person name="Paabo S."/>
        </authorList>
    </citation>
    <scope>NUCLEOTIDE SEQUENCE [LARGE SCALE GENOMIC DNA]</scope>
</reference>
<protein>
    <submittedName>
        <fullName evidence="1">CCDC163 homolog</fullName>
    </submittedName>
</protein>
<keyword evidence="2" id="KW-1185">Reference proteome</keyword>
<dbReference type="InterPro" id="IPR039284">
    <property type="entry name" value="CCDC159/163"/>
</dbReference>
<evidence type="ECO:0000313" key="2">
    <source>
        <dbReference type="Proteomes" id="UP000240080"/>
    </source>
</evidence>
<reference evidence="1" key="2">
    <citation type="submission" date="2025-08" db="UniProtKB">
        <authorList>
            <consortium name="Ensembl"/>
        </authorList>
    </citation>
    <scope>IDENTIFICATION</scope>
</reference>
<dbReference type="GeneID" id="100968676"/>